<dbReference type="Pfam" id="PF01925">
    <property type="entry name" value="TauE"/>
    <property type="match status" value="2"/>
</dbReference>
<keyword evidence="2 5" id="KW-0812">Transmembrane</keyword>
<gene>
    <name evidence="6" type="ORF">P4S50_08745</name>
</gene>
<organism evidence="6 7">
    <name type="scientific">Tepidibacter hydrothermalis</name>
    <dbReference type="NCBI Taxonomy" id="3036126"/>
    <lineage>
        <taxon>Bacteria</taxon>
        <taxon>Bacillati</taxon>
        <taxon>Bacillota</taxon>
        <taxon>Clostridia</taxon>
        <taxon>Peptostreptococcales</taxon>
        <taxon>Peptostreptococcaceae</taxon>
        <taxon>Tepidibacter</taxon>
    </lineage>
</organism>
<evidence type="ECO:0000256" key="2">
    <source>
        <dbReference type="ARBA" id="ARBA00022692"/>
    </source>
</evidence>
<evidence type="ECO:0000256" key="3">
    <source>
        <dbReference type="ARBA" id="ARBA00022989"/>
    </source>
</evidence>
<evidence type="ECO:0000256" key="4">
    <source>
        <dbReference type="ARBA" id="ARBA00023136"/>
    </source>
</evidence>
<feature type="transmembrane region" description="Helical" evidence="5">
    <location>
        <begin position="261"/>
        <end position="281"/>
    </location>
</feature>
<evidence type="ECO:0000313" key="7">
    <source>
        <dbReference type="Proteomes" id="UP001222800"/>
    </source>
</evidence>
<protein>
    <recommendedName>
        <fullName evidence="5">Probable membrane transporter protein</fullName>
    </recommendedName>
</protein>
<keyword evidence="5" id="KW-1003">Cell membrane</keyword>
<feature type="transmembrane region" description="Helical" evidence="5">
    <location>
        <begin position="205"/>
        <end position="223"/>
    </location>
</feature>
<dbReference type="Proteomes" id="UP001222800">
    <property type="component" value="Chromosome"/>
</dbReference>
<comment type="similarity">
    <text evidence="5">Belongs to the 4-toluene sulfonate uptake permease (TSUP) (TC 2.A.102) family.</text>
</comment>
<keyword evidence="4 5" id="KW-0472">Membrane</keyword>
<reference evidence="6 7" key="1">
    <citation type="submission" date="2023-03" db="EMBL/GenBank/DDBJ databases">
        <title>Complete genome sequence of Tepidibacter sp. SWIR-1, isolated from a deep-sea hydrothermal vent.</title>
        <authorList>
            <person name="Li X."/>
        </authorList>
    </citation>
    <scope>NUCLEOTIDE SEQUENCE [LARGE SCALE GENOMIC DNA]</scope>
    <source>
        <strain evidence="6 7">SWIR-1</strain>
    </source>
</reference>
<keyword evidence="3 5" id="KW-1133">Transmembrane helix</keyword>
<feature type="transmembrane region" description="Helical" evidence="5">
    <location>
        <begin position="165"/>
        <end position="198"/>
    </location>
</feature>
<dbReference type="PANTHER" id="PTHR43483">
    <property type="entry name" value="MEMBRANE TRANSPORTER PROTEIN HI_0806-RELATED"/>
    <property type="match status" value="1"/>
</dbReference>
<feature type="transmembrane region" description="Helical" evidence="5">
    <location>
        <begin position="235"/>
        <end position="254"/>
    </location>
</feature>
<feature type="transmembrane region" description="Helical" evidence="5">
    <location>
        <begin position="102"/>
        <end position="123"/>
    </location>
</feature>
<feature type="transmembrane region" description="Helical" evidence="5">
    <location>
        <begin position="6"/>
        <end position="24"/>
    </location>
</feature>
<sequence length="293" mass="31458">MIKALLGILGVFGAWFIFVFFKDFMKNKNNLENNSWTKLISIGFITDFFDTLGIGAFAPTTALLRGFKQTNDRTLPGTLNVSHTTSVITEAFIFMTVIEVDAVTLISMLAAATVGAWVGAAIISRFSEKKIQFTMAFALFITGFLMLAGKMGWMPGGGDAIGLTGIKLVIGIIGNFILGALMTAGIGLYAPCMALVYLLGMSAKVAFPIMMGSCAFLMPVASAKFVKEGAYDRKASMGITIGGVIGVIIAAYIVKSLPMETLKWLVIGVIFYTCVSMFMTASKNTETKDRELA</sequence>
<comment type="subcellular location">
    <subcellularLocation>
        <location evidence="5">Cell membrane</location>
        <topology evidence="5">Multi-pass membrane protein</topology>
    </subcellularLocation>
    <subcellularLocation>
        <location evidence="1">Membrane</location>
        <topology evidence="1">Multi-pass membrane protein</topology>
    </subcellularLocation>
</comment>
<proteinExistence type="inferred from homology"/>
<evidence type="ECO:0000313" key="6">
    <source>
        <dbReference type="EMBL" id="WFD12153.1"/>
    </source>
</evidence>
<evidence type="ECO:0000256" key="5">
    <source>
        <dbReference type="RuleBase" id="RU363041"/>
    </source>
</evidence>
<dbReference type="InterPro" id="IPR002781">
    <property type="entry name" value="TM_pro_TauE-like"/>
</dbReference>
<accession>A0ABY8EGV8</accession>
<name>A0ABY8EGV8_9FIRM</name>
<feature type="transmembrane region" description="Helical" evidence="5">
    <location>
        <begin position="135"/>
        <end position="153"/>
    </location>
</feature>
<evidence type="ECO:0000256" key="1">
    <source>
        <dbReference type="ARBA" id="ARBA00004141"/>
    </source>
</evidence>
<keyword evidence="7" id="KW-1185">Reference proteome</keyword>
<dbReference type="PANTHER" id="PTHR43483:SF3">
    <property type="entry name" value="MEMBRANE TRANSPORTER PROTEIN HI_0806-RELATED"/>
    <property type="match status" value="1"/>
</dbReference>
<feature type="transmembrane region" description="Helical" evidence="5">
    <location>
        <begin position="36"/>
        <end position="58"/>
    </location>
</feature>
<dbReference type="RefSeq" id="WP_277734453.1">
    <property type="nucleotide sequence ID" value="NZ_CP120733.1"/>
</dbReference>
<dbReference type="EMBL" id="CP120733">
    <property type="protein sequence ID" value="WFD12153.1"/>
    <property type="molecule type" value="Genomic_DNA"/>
</dbReference>